<dbReference type="AlphaFoldDB" id="A0A2G1WH43"/>
<evidence type="ECO:0008006" key="4">
    <source>
        <dbReference type="Google" id="ProtNLM"/>
    </source>
</evidence>
<evidence type="ECO:0000256" key="1">
    <source>
        <dbReference type="SAM" id="MobiDB-lite"/>
    </source>
</evidence>
<evidence type="ECO:0000313" key="2">
    <source>
        <dbReference type="EMBL" id="PHQ38169.1"/>
    </source>
</evidence>
<protein>
    <recommendedName>
        <fullName evidence="4">DUF1102 domain-containing protein</fullName>
    </recommendedName>
</protein>
<dbReference type="InterPro" id="IPR009482">
    <property type="entry name" value="DUF1102"/>
</dbReference>
<keyword evidence="3" id="KW-1185">Reference proteome</keyword>
<comment type="caution">
    <text evidence="2">The sequence shown here is derived from an EMBL/GenBank/DDBJ whole genome shotgun (WGS) entry which is preliminary data.</text>
</comment>
<dbReference type="Pfam" id="PF06510">
    <property type="entry name" value="DUF1102"/>
    <property type="match status" value="1"/>
</dbReference>
<reference evidence="2 3" key="1">
    <citation type="journal article" date="2014" name="Front. Microbiol.">
        <title>Population and genomic analysis of the genus Halorubrum.</title>
        <authorList>
            <person name="Fullmer M.S."/>
            <person name="Soucy S.M."/>
            <person name="Swithers K.S."/>
            <person name="Makkay A.M."/>
            <person name="Wheeler R."/>
            <person name="Ventosa A."/>
            <person name="Gogarten J.P."/>
            <person name="Papke R.T."/>
        </authorList>
    </citation>
    <scope>NUCLEOTIDE SEQUENCE [LARGE SCALE GENOMIC DNA]</scope>
    <source>
        <strain evidence="2 3">C49</strain>
    </source>
</reference>
<organism evidence="2 3">
    <name type="scientific">Halorubrum persicum</name>
    <dbReference type="NCBI Taxonomy" id="1383844"/>
    <lineage>
        <taxon>Archaea</taxon>
        <taxon>Methanobacteriati</taxon>
        <taxon>Methanobacteriota</taxon>
        <taxon>Stenosarchaea group</taxon>
        <taxon>Halobacteria</taxon>
        <taxon>Halobacteriales</taxon>
        <taxon>Haloferacaceae</taxon>
        <taxon>Halorubrum</taxon>
    </lineage>
</organism>
<feature type="region of interest" description="Disordered" evidence="1">
    <location>
        <begin position="138"/>
        <end position="195"/>
    </location>
</feature>
<evidence type="ECO:0000313" key="3">
    <source>
        <dbReference type="Proteomes" id="UP000222824"/>
    </source>
</evidence>
<dbReference type="Proteomes" id="UP000222824">
    <property type="component" value="Unassembled WGS sequence"/>
</dbReference>
<accession>A0A2G1WH43</accession>
<proteinExistence type="predicted"/>
<gene>
    <name evidence="2" type="ORF">DJ69_13065</name>
</gene>
<name>A0A2G1WH43_9EURY</name>
<dbReference type="EMBL" id="NHOA01000115">
    <property type="protein sequence ID" value="PHQ38169.1"/>
    <property type="molecule type" value="Genomic_DNA"/>
</dbReference>
<sequence length="210" mass="21836">MDRRKFVIGVGSLAAGGAAAMGTGAFTSVQADRDISVEVAGDASAYLQMYAPDSSLENGEYATGPNESGSTNNQLTINFDGNATTHSGSGINADAISRFDEVFKVRNEGTQEVDLHIGDEGLSQEAQDRIRFYTTETGGRKTLEDGEEDSAAAGEQKIGVPLGAGNEKTVGVEIDTRDVPNSGSGGGTWNAVEDPSNFSVSGEVVIYTQA</sequence>